<evidence type="ECO:0000313" key="2">
    <source>
        <dbReference type="Proteomes" id="UP000410492"/>
    </source>
</evidence>
<dbReference type="Proteomes" id="UP000410492">
    <property type="component" value="Unassembled WGS sequence"/>
</dbReference>
<reference evidence="1 2" key="1">
    <citation type="submission" date="2019-01" db="EMBL/GenBank/DDBJ databases">
        <authorList>
            <person name="Sayadi A."/>
        </authorList>
    </citation>
    <scope>NUCLEOTIDE SEQUENCE [LARGE SCALE GENOMIC DNA]</scope>
</reference>
<dbReference type="EMBL" id="CAACVG010006800">
    <property type="protein sequence ID" value="VEN41848.1"/>
    <property type="molecule type" value="Genomic_DNA"/>
</dbReference>
<organism evidence="1 2">
    <name type="scientific">Callosobruchus maculatus</name>
    <name type="common">Southern cowpea weevil</name>
    <name type="synonym">Pulse bruchid</name>
    <dbReference type="NCBI Taxonomy" id="64391"/>
    <lineage>
        <taxon>Eukaryota</taxon>
        <taxon>Metazoa</taxon>
        <taxon>Ecdysozoa</taxon>
        <taxon>Arthropoda</taxon>
        <taxon>Hexapoda</taxon>
        <taxon>Insecta</taxon>
        <taxon>Pterygota</taxon>
        <taxon>Neoptera</taxon>
        <taxon>Endopterygota</taxon>
        <taxon>Coleoptera</taxon>
        <taxon>Polyphaga</taxon>
        <taxon>Cucujiformia</taxon>
        <taxon>Chrysomeloidea</taxon>
        <taxon>Chrysomelidae</taxon>
        <taxon>Bruchinae</taxon>
        <taxon>Bruchini</taxon>
        <taxon>Callosobruchus</taxon>
    </lineage>
</organism>
<name>A0A653C2S4_CALMS</name>
<proteinExistence type="predicted"/>
<accession>A0A653C2S4</accession>
<protein>
    <submittedName>
        <fullName evidence="1">Uncharacterized protein</fullName>
    </submittedName>
</protein>
<evidence type="ECO:0000313" key="1">
    <source>
        <dbReference type="EMBL" id="VEN41848.1"/>
    </source>
</evidence>
<dbReference type="OrthoDB" id="8818336at2759"/>
<sequence length="38" mass="4477">MRFFFDQKLSFNEHISQMTISAYDFVLHIGKTILTLLA</sequence>
<dbReference type="AlphaFoldDB" id="A0A653C2S4"/>
<gene>
    <name evidence="1" type="ORF">CALMAC_LOCUS5533</name>
</gene>
<keyword evidence="2" id="KW-1185">Reference proteome</keyword>